<organism evidence="1 2">
    <name type="scientific">Bacillus mycoides</name>
    <dbReference type="NCBI Taxonomy" id="1405"/>
    <lineage>
        <taxon>Bacteria</taxon>
        <taxon>Bacillati</taxon>
        <taxon>Bacillota</taxon>
        <taxon>Bacilli</taxon>
        <taxon>Bacillales</taxon>
        <taxon>Bacillaceae</taxon>
        <taxon>Bacillus</taxon>
        <taxon>Bacillus cereus group</taxon>
    </lineage>
</organism>
<sequence length="76" mass="9138">MQSLKFVKFNMFIFAKLCILNLIQFFSNLYTEHTIQWLKGFSAIELNKSEFLIIFPLKCSDEISRTILSLYFYKIR</sequence>
<name>A0A120EBJ8_BACMY</name>
<evidence type="ECO:0000313" key="1">
    <source>
        <dbReference type="EMBL" id="KWU54463.1"/>
    </source>
</evidence>
<gene>
    <name evidence="1" type="ORF">AWW70_03260</name>
</gene>
<comment type="caution">
    <text evidence="1">The sequence shown here is derived from an EMBL/GenBank/DDBJ whole genome shotgun (WGS) entry which is preliminary data.</text>
</comment>
<accession>A0A120EBJ8</accession>
<evidence type="ECO:0000313" key="2">
    <source>
        <dbReference type="Proteomes" id="UP000065797"/>
    </source>
</evidence>
<dbReference type="EMBL" id="LRPH01000099">
    <property type="protein sequence ID" value="KWU54463.1"/>
    <property type="molecule type" value="Genomic_DNA"/>
</dbReference>
<reference evidence="1 2" key="1">
    <citation type="submission" date="2016-01" db="EMBL/GenBank/DDBJ databases">
        <authorList>
            <person name="McClelland M."/>
            <person name="Jain A."/>
            <person name="Saraogi P."/>
            <person name="Mendelson R."/>
            <person name="Westerman R."/>
            <person name="SanMiguel P."/>
            <person name="Csonka L."/>
        </authorList>
    </citation>
    <scope>NUCLEOTIDE SEQUENCE [LARGE SCALE GENOMIC DNA]</scope>
    <source>
        <strain evidence="1 2">PE8-15</strain>
    </source>
</reference>
<dbReference type="Proteomes" id="UP000065797">
    <property type="component" value="Unassembled WGS sequence"/>
</dbReference>
<proteinExistence type="predicted"/>
<dbReference type="AlphaFoldDB" id="A0A120EBJ8"/>
<protein>
    <submittedName>
        <fullName evidence="1">Uncharacterized protein</fullName>
    </submittedName>
</protein>